<dbReference type="OMA" id="WRLNGHH"/>
<proteinExistence type="predicted"/>
<evidence type="ECO:0000313" key="2">
    <source>
        <dbReference type="EMBL" id="KEZ45099.1"/>
    </source>
</evidence>
<feature type="region of interest" description="Disordered" evidence="1">
    <location>
        <begin position="1"/>
        <end position="24"/>
    </location>
</feature>
<dbReference type="Pfam" id="PF12006">
    <property type="entry name" value="DUF3500"/>
    <property type="match status" value="1"/>
</dbReference>
<dbReference type="AlphaFoldDB" id="A0A084GCN7"/>
<sequence>MAAGSVEATTTGRGKHARGSHALGGSKPGSVGIAVSTPAFWQPLLVFFIVSLHLHLEESGYGSNCEPFKTDSTTSPHRVNMSVNLDIEKSRYRQFVPDKGWAELRGLDIRDPYTYSEQIVDSPLFQDIWKKWSANLAAPFYGITSDGVRRDGIYRLQYEGAPTRNMVEAAKAVIDSLSPSERSLAVLALESEDYRKWSNPEMVLFKCGVRLEQLEQTKVERIMHLLRQSLSEKGFEKLRGAMKTNKFLGELCGCEAILNEKSYSFTIFGEPSETKPWRYMLFGHHLCLNTFVVGQQMVIGPVFIGAEPCLIDEGPDAGIEICSKEGDLGLEFMRSLPADLQRKAQTYANMHDDAMPEDRWNLADQRHLAGAFQDNRVIPYEGILASDMSREQQEKLMAVAEAFLMLLPPKPLEARLKQVRDWLPETYFSWIGGYGPEEPFYYRIQSPVALFEFDHHSGVFLTNRQPAKHHIHTVQRLPNGNDYGMALLTLAQMGEHA</sequence>
<dbReference type="RefSeq" id="XP_016644898.1">
    <property type="nucleotide sequence ID" value="XM_016785522.1"/>
</dbReference>
<dbReference type="PANTHER" id="PTHR37489:SF1">
    <property type="entry name" value="DUF3500 DOMAIN-CONTAINING PROTEIN"/>
    <property type="match status" value="1"/>
</dbReference>
<gene>
    <name evidence="2" type="ORF">SAPIO_CDS2529</name>
</gene>
<dbReference type="EMBL" id="JOWA01000086">
    <property type="protein sequence ID" value="KEZ45099.1"/>
    <property type="molecule type" value="Genomic_DNA"/>
</dbReference>
<dbReference type="KEGG" id="sapo:SAPIO_CDS2529"/>
<evidence type="ECO:0000256" key="1">
    <source>
        <dbReference type="SAM" id="MobiDB-lite"/>
    </source>
</evidence>
<dbReference type="PANTHER" id="PTHR37489">
    <property type="entry name" value="DUF3500 DOMAIN-CONTAINING PROTEIN"/>
    <property type="match status" value="1"/>
</dbReference>
<comment type="caution">
    <text evidence="2">The sequence shown here is derived from an EMBL/GenBank/DDBJ whole genome shotgun (WGS) entry which is preliminary data.</text>
</comment>
<accession>A0A084GCN7</accession>
<evidence type="ECO:0000313" key="3">
    <source>
        <dbReference type="Proteomes" id="UP000028545"/>
    </source>
</evidence>
<dbReference type="InterPro" id="IPR021889">
    <property type="entry name" value="DUF3500"/>
</dbReference>
<dbReference type="OrthoDB" id="4539697at2759"/>
<dbReference type="GeneID" id="27721601"/>
<dbReference type="HOGENOM" id="CLU_033093_2_1_1"/>
<protein>
    <recommendedName>
        <fullName evidence="4">DUF3500 domain-containing protein</fullName>
    </recommendedName>
</protein>
<reference evidence="2 3" key="1">
    <citation type="journal article" date="2014" name="Genome Announc.">
        <title>Draft genome sequence of the pathogenic fungus Scedosporium apiospermum.</title>
        <authorList>
            <person name="Vandeputte P."/>
            <person name="Ghamrawi S."/>
            <person name="Rechenmann M."/>
            <person name="Iltis A."/>
            <person name="Giraud S."/>
            <person name="Fleury M."/>
            <person name="Thornton C."/>
            <person name="Delhaes L."/>
            <person name="Meyer W."/>
            <person name="Papon N."/>
            <person name="Bouchara J.P."/>
        </authorList>
    </citation>
    <scope>NUCLEOTIDE SEQUENCE [LARGE SCALE GENOMIC DNA]</scope>
    <source>
        <strain evidence="2 3">IHEM 14462</strain>
    </source>
</reference>
<dbReference type="VEuPathDB" id="FungiDB:SAPIO_CDS2529"/>
<keyword evidence="3" id="KW-1185">Reference proteome</keyword>
<dbReference type="Proteomes" id="UP000028545">
    <property type="component" value="Unassembled WGS sequence"/>
</dbReference>
<organism evidence="2 3">
    <name type="scientific">Pseudallescheria apiosperma</name>
    <name type="common">Scedosporium apiospermum</name>
    <dbReference type="NCBI Taxonomy" id="563466"/>
    <lineage>
        <taxon>Eukaryota</taxon>
        <taxon>Fungi</taxon>
        <taxon>Dikarya</taxon>
        <taxon>Ascomycota</taxon>
        <taxon>Pezizomycotina</taxon>
        <taxon>Sordariomycetes</taxon>
        <taxon>Hypocreomycetidae</taxon>
        <taxon>Microascales</taxon>
        <taxon>Microascaceae</taxon>
        <taxon>Scedosporium</taxon>
    </lineage>
</organism>
<name>A0A084GCN7_PSEDA</name>
<evidence type="ECO:0008006" key="4">
    <source>
        <dbReference type="Google" id="ProtNLM"/>
    </source>
</evidence>